<protein>
    <submittedName>
        <fullName evidence="1">Uncharacterized protein</fullName>
    </submittedName>
</protein>
<proteinExistence type="predicted"/>
<keyword evidence="2" id="KW-1185">Reference proteome</keyword>
<name>A0A0A1TI45_9HYPO</name>
<dbReference type="Gene3D" id="2.120.10.70">
    <property type="entry name" value="Fucose-specific lectin"/>
    <property type="match status" value="1"/>
</dbReference>
<organism evidence="1 2">
    <name type="scientific">[Torrubiella] hemipterigena</name>
    <dbReference type="NCBI Taxonomy" id="1531966"/>
    <lineage>
        <taxon>Eukaryota</taxon>
        <taxon>Fungi</taxon>
        <taxon>Dikarya</taxon>
        <taxon>Ascomycota</taxon>
        <taxon>Pezizomycotina</taxon>
        <taxon>Sordariomycetes</taxon>
        <taxon>Hypocreomycetidae</taxon>
        <taxon>Hypocreales</taxon>
        <taxon>Clavicipitaceae</taxon>
        <taxon>Clavicipitaceae incertae sedis</taxon>
        <taxon>'Torrubiella' clade</taxon>
    </lineage>
</organism>
<dbReference type="Proteomes" id="UP000039046">
    <property type="component" value="Unassembled WGS sequence"/>
</dbReference>
<sequence>MMPGAEVTALWRGGGDNMHLDLFVTDRGGSVWTTYWEPKTGWAAWFVAAQDKAGKAHLMAPAAPVTGAWRRDHLDIFAVDRDGLTYHAYWEPRIGWSQWNLFFKHITGARWVAAYGHWDADSSFLLIPGANRYTSEEMYYTWATGTGTYGPWQLIAEPDDKHTRWYPDTRIEFCNSKNIARSVATSRYGVPWKLSVDSSPSEPKSPWDGG</sequence>
<dbReference type="HOGENOM" id="CLU_1310876_0_0_1"/>
<evidence type="ECO:0000313" key="1">
    <source>
        <dbReference type="EMBL" id="CEJ90093.1"/>
    </source>
</evidence>
<accession>A0A0A1TI45</accession>
<reference evidence="1 2" key="1">
    <citation type="journal article" date="2015" name="Genome Announc.">
        <title>Draft Genome Sequence and Gene Annotation of the Entomopathogenic Fungus Verticillium hemipterigenum.</title>
        <authorList>
            <person name="Horn F."/>
            <person name="Habel A."/>
            <person name="Scharf D.H."/>
            <person name="Dworschak J."/>
            <person name="Brakhage A.A."/>
            <person name="Guthke R."/>
            <person name="Hertweck C."/>
            <person name="Linde J."/>
        </authorList>
    </citation>
    <scope>NUCLEOTIDE SEQUENCE [LARGE SCALE GENOMIC DNA]</scope>
</reference>
<dbReference type="SUPFAM" id="SSF89372">
    <property type="entry name" value="Fucose-specific lectin"/>
    <property type="match status" value="1"/>
</dbReference>
<dbReference type="OrthoDB" id="406838at2759"/>
<dbReference type="AlphaFoldDB" id="A0A0A1TI45"/>
<evidence type="ECO:0000313" key="2">
    <source>
        <dbReference type="Proteomes" id="UP000039046"/>
    </source>
</evidence>
<dbReference type="EMBL" id="CDHN01000003">
    <property type="protein sequence ID" value="CEJ90093.1"/>
    <property type="molecule type" value="Genomic_DNA"/>
</dbReference>
<gene>
    <name evidence="1" type="ORF">VHEMI05899</name>
</gene>